<sequence length="631" mass="69204">MKKTTIISTFALLLVTGACKKDSAFLDVPPKQVVTSDVAFSDPNLVLSILADLYNRVYDFSGLDNGWASFADFSESFPSENGSYYIVQRTGWDFGSWGTWDYKYVRDLNLFIERATAATKLTDAQKNQFIAEGRFLRAQYYFELVKRMGGVPLITKSLNYDFSGNVESLQIPRAKESEVYDFIISEAEAIKGLLPVNVSEKSRATPAAVLAMESRAALYAASIAKYGASTPQVTLPGGEVGIPASSATGYYTKALAAAKEIISGTAGNYSLYKQLPDLSDNFANLFLDKSSSESIWVEDFKANGGKTHGFTTNDQPFSISDEGLDAGRLNPSLNLVEAFEKLDNSYAPMATKDGSGNPIYYTDQLDMFAGRDARLAGTVLLPNGLFKGKRTEVYAGYQLGNGTVISSSDATITQDVPGLGKVQVVGKDGPVNGAEFRTQTGFYIRKYLDPTVGSGRRGRGSDVNFIRYRYAEVLLNAAEADAELGNYAEASGYINQVRLRAGLTTPLVLTAANYFDRIVHERRVELAFEGHTLFDMKRWRIADAVWDGNSMSVADLVANIGKATKRSTQPFGLWPYKYYNPGDVNNGKWIFKETKPSPVTGSNRFLLGNYYSRIGDDVIAANPKIVKQPNQ</sequence>
<dbReference type="Pfam" id="PF07980">
    <property type="entry name" value="SusD_RagB"/>
    <property type="match status" value="1"/>
</dbReference>
<evidence type="ECO:0000259" key="6">
    <source>
        <dbReference type="Pfam" id="PF07980"/>
    </source>
</evidence>
<comment type="subcellular location">
    <subcellularLocation>
        <location evidence="1">Cell outer membrane</location>
    </subcellularLocation>
</comment>
<name>A0A1H8S7Z8_9SPHI</name>
<gene>
    <name evidence="8" type="ORF">SAMN05192574_11230</name>
</gene>
<dbReference type="AlphaFoldDB" id="A0A1H8S7Z8"/>
<proteinExistence type="inferred from homology"/>
<evidence type="ECO:0000313" key="8">
    <source>
        <dbReference type="EMBL" id="SEO74850.1"/>
    </source>
</evidence>
<dbReference type="Proteomes" id="UP000198942">
    <property type="component" value="Unassembled WGS sequence"/>
</dbReference>
<dbReference type="RefSeq" id="WP_091218436.1">
    <property type="nucleotide sequence ID" value="NZ_FOCL01000012.1"/>
</dbReference>
<dbReference type="Pfam" id="PF14322">
    <property type="entry name" value="SusD-like_3"/>
    <property type="match status" value="1"/>
</dbReference>
<dbReference type="STRING" id="551995.SAMN05192574_11230"/>
<dbReference type="GO" id="GO:0009279">
    <property type="term" value="C:cell outer membrane"/>
    <property type="evidence" value="ECO:0007669"/>
    <property type="project" value="UniProtKB-SubCell"/>
</dbReference>
<accession>A0A1H8S7Z8</accession>
<protein>
    <submittedName>
        <fullName evidence="8">Starch-binding associating with outer membrane</fullName>
    </submittedName>
</protein>
<dbReference type="InterPro" id="IPR033985">
    <property type="entry name" value="SusD-like_N"/>
</dbReference>
<dbReference type="SUPFAM" id="SSF48452">
    <property type="entry name" value="TPR-like"/>
    <property type="match status" value="1"/>
</dbReference>
<evidence type="ECO:0000256" key="2">
    <source>
        <dbReference type="ARBA" id="ARBA00006275"/>
    </source>
</evidence>
<dbReference type="PROSITE" id="PS51257">
    <property type="entry name" value="PROKAR_LIPOPROTEIN"/>
    <property type="match status" value="1"/>
</dbReference>
<keyword evidence="5" id="KW-0998">Cell outer membrane</keyword>
<evidence type="ECO:0000256" key="4">
    <source>
        <dbReference type="ARBA" id="ARBA00023136"/>
    </source>
</evidence>
<keyword evidence="9" id="KW-1185">Reference proteome</keyword>
<reference evidence="9" key="1">
    <citation type="submission" date="2016-10" db="EMBL/GenBank/DDBJ databases">
        <authorList>
            <person name="Varghese N."/>
            <person name="Submissions S."/>
        </authorList>
    </citation>
    <scope>NUCLEOTIDE SEQUENCE [LARGE SCALE GENOMIC DNA]</scope>
    <source>
        <strain evidence="9">Gh-48</strain>
    </source>
</reference>
<organism evidence="8 9">
    <name type="scientific">Mucilaginibacter gossypiicola</name>
    <dbReference type="NCBI Taxonomy" id="551995"/>
    <lineage>
        <taxon>Bacteria</taxon>
        <taxon>Pseudomonadati</taxon>
        <taxon>Bacteroidota</taxon>
        <taxon>Sphingobacteriia</taxon>
        <taxon>Sphingobacteriales</taxon>
        <taxon>Sphingobacteriaceae</taxon>
        <taxon>Mucilaginibacter</taxon>
    </lineage>
</organism>
<keyword evidence="3" id="KW-0732">Signal</keyword>
<feature type="domain" description="RagB/SusD" evidence="6">
    <location>
        <begin position="293"/>
        <end position="629"/>
    </location>
</feature>
<dbReference type="InterPro" id="IPR012944">
    <property type="entry name" value="SusD_RagB_dom"/>
</dbReference>
<evidence type="ECO:0000313" key="9">
    <source>
        <dbReference type="Proteomes" id="UP000198942"/>
    </source>
</evidence>
<dbReference type="InterPro" id="IPR011990">
    <property type="entry name" value="TPR-like_helical_dom_sf"/>
</dbReference>
<comment type="similarity">
    <text evidence="2">Belongs to the SusD family.</text>
</comment>
<evidence type="ECO:0000259" key="7">
    <source>
        <dbReference type="Pfam" id="PF14322"/>
    </source>
</evidence>
<keyword evidence="4" id="KW-0472">Membrane</keyword>
<dbReference type="Gene3D" id="1.25.40.390">
    <property type="match status" value="1"/>
</dbReference>
<feature type="domain" description="SusD-like N-terminal" evidence="7">
    <location>
        <begin position="100"/>
        <end position="217"/>
    </location>
</feature>
<dbReference type="EMBL" id="FOCL01000012">
    <property type="protein sequence ID" value="SEO74850.1"/>
    <property type="molecule type" value="Genomic_DNA"/>
</dbReference>
<evidence type="ECO:0000256" key="3">
    <source>
        <dbReference type="ARBA" id="ARBA00022729"/>
    </source>
</evidence>
<evidence type="ECO:0000256" key="1">
    <source>
        <dbReference type="ARBA" id="ARBA00004442"/>
    </source>
</evidence>
<dbReference type="OrthoDB" id="5694214at2"/>
<evidence type="ECO:0000256" key="5">
    <source>
        <dbReference type="ARBA" id="ARBA00023237"/>
    </source>
</evidence>